<dbReference type="PANTHER" id="PTHR45125">
    <property type="entry name" value="F21J9.4-RELATED"/>
    <property type="match status" value="1"/>
</dbReference>
<proteinExistence type="predicted"/>
<accession>A0A336MSK4</accession>
<gene>
    <name evidence="3" type="primary">CSON005107</name>
</gene>
<reference evidence="3" key="1">
    <citation type="submission" date="2018-07" db="EMBL/GenBank/DDBJ databases">
        <authorList>
            <person name="Quirk P.G."/>
            <person name="Krulwich T.A."/>
        </authorList>
    </citation>
    <scope>NUCLEOTIDE SEQUENCE</scope>
</reference>
<evidence type="ECO:0000313" key="3">
    <source>
        <dbReference type="EMBL" id="SSX32541.1"/>
    </source>
</evidence>
<dbReference type="EMBL" id="UFQT01002051">
    <property type="protein sequence ID" value="SSX32541.1"/>
    <property type="molecule type" value="Genomic_DNA"/>
</dbReference>
<dbReference type="Pfam" id="PF14303">
    <property type="entry name" value="NAM-associated"/>
    <property type="match status" value="1"/>
</dbReference>
<dbReference type="AlphaFoldDB" id="A0A336MSK4"/>
<organism evidence="3">
    <name type="scientific">Culicoides sonorensis</name>
    <name type="common">Biting midge</name>
    <dbReference type="NCBI Taxonomy" id="179676"/>
    <lineage>
        <taxon>Eukaryota</taxon>
        <taxon>Metazoa</taxon>
        <taxon>Ecdysozoa</taxon>
        <taxon>Arthropoda</taxon>
        <taxon>Hexapoda</taxon>
        <taxon>Insecta</taxon>
        <taxon>Pterygota</taxon>
        <taxon>Neoptera</taxon>
        <taxon>Endopterygota</taxon>
        <taxon>Diptera</taxon>
        <taxon>Nematocera</taxon>
        <taxon>Chironomoidea</taxon>
        <taxon>Ceratopogonidae</taxon>
        <taxon>Ceratopogoninae</taxon>
        <taxon>Culicoides</taxon>
        <taxon>Monoculicoides</taxon>
    </lineage>
</organism>
<name>A0A336MSK4_CULSO</name>
<dbReference type="OMA" id="CIATINE"/>
<dbReference type="VEuPathDB" id="VectorBase:CSON005107"/>
<evidence type="ECO:0000259" key="2">
    <source>
        <dbReference type="Pfam" id="PF14303"/>
    </source>
</evidence>
<dbReference type="InterPro" id="IPR029466">
    <property type="entry name" value="NAM-associated_C"/>
</dbReference>
<feature type="compositionally biased region" description="Acidic residues" evidence="1">
    <location>
        <begin position="150"/>
        <end position="159"/>
    </location>
</feature>
<protein>
    <submittedName>
        <fullName evidence="3">CSON005107 protein</fullName>
    </submittedName>
</protein>
<sequence>MSSQSLKRRNFSIEEDRQICRSWLSFSEDPIHGTDQSNAVFWTKIHAHASQKISSLGERHWDSLRQRWGMISRCVSKFVGCYASVQRLNQSGKTEEDKFIDSEEIYKQDMGTQFKFRSCWEILKDSPKFLAINSKQTAPKRKAVFSPESSDIDEIDELDNSSSSSSQPRPMGRQQAKKIKLNQELDERRVKSLEEMAQAAKERNNLLEKHSNELKNANEIQLLQLVTMDTTNLDPIAREIVERKKALYLQELREK</sequence>
<feature type="domain" description="No apical meristem-associated C-terminal" evidence="2">
    <location>
        <begin position="113"/>
        <end position="246"/>
    </location>
</feature>
<evidence type="ECO:0000256" key="1">
    <source>
        <dbReference type="SAM" id="MobiDB-lite"/>
    </source>
</evidence>
<feature type="region of interest" description="Disordered" evidence="1">
    <location>
        <begin position="140"/>
        <end position="184"/>
    </location>
</feature>